<feature type="transmembrane region" description="Helical" evidence="1">
    <location>
        <begin position="7"/>
        <end position="28"/>
    </location>
</feature>
<feature type="transmembrane region" description="Helical" evidence="1">
    <location>
        <begin position="93"/>
        <end position="111"/>
    </location>
</feature>
<gene>
    <name evidence="2" type="ORF">MNB_SV-6-929</name>
</gene>
<reference evidence="2" key="1">
    <citation type="submission" date="2016-10" db="EMBL/GenBank/DDBJ databases">
        <authorList>
            <person name="de Groot N.N."/>
        </authorList>
    </citation>
    <scope>NUCLEOTIDE SEQUENCE</scope>
</reference>
<protein>
    <submittedName>
        <fullName evidence="2">Uncharacterized protein</fullName>
    </submittedName>
</protein>
<proteinExistence type="predicted"/>
<evidence type="ECO:0000256" key="1">
    <source>
        <dbReference type="SAM" id="Phobius"/>
    </source>
</evidence>
<keyword evidence="1" id="KW-0472">Membrane</keyword>
<keyword evidence="1" id="KW-0812">Transmembrane</keyword>
<dbReference type="AlphaFoldDB" id="A0A1W1C5Y6"/>
<feature type="transmembrane region" description="Helical" evidence="1">
    <location>
        <begin position="40"/>
        <end position="60"/>
    </location>
</feature>
<keyword evidence="1" id="KW-1133">Transmembrane helix</keyword>
<feature type="transmembrane region" description="Helical" evidence="1">
    <location>
        <begin position="67"/>
        <end position="87"/>
    </location>
</feature>
<feature type="transmembrane region" description="Helical" evidence="1">
    <location>
        <begin position="132"/>
        <end position="152"/>
    </location>
</feature>
<evidence type="ECO:0000313" key="2">
    <source>
        <dbReference type="EMBL" id="SFV61124.1"/>
    </source>
</evidence>
<organism evidence="2">
    <name type="scientific">hydrothermal vent metagenome</name>
    <dbReference type="NCBI Taxonomy" id="652676"/>
    <lineage>
        <taxon>unclassified sequences</taxon>
        <taxon>metagenomes</taxon>
        <taxon>ecological metagenomes</taxon>
    </lineage>
</organism>
<accession>A0A1W1C5Y6</accession>
<dbReference type="EMBL" id="FPHC01000064">
    <property type="protein sequence ID" value="SFV61124.1"/>
    <property type="molecule type" value="Genomic_DNA"/>
</dbReference>
<name>A0A1W1C5Y6_9ZZZZ</name>
<sequence>MEQLKEYRYIIVTIFAIFAILLVGAYYSDSFSQRLNYLELFTLLGSLLFVFSMLVVFAILGFESFAIYMAIFISVVMLMYGILGVILVASMTYLAWGVVFSIELLLVYHDVPSAIDWFRDRYDFDSFRVEYYAFYPMTILLYLLIELLPNVWNGEKIERFSPHQIFEKMRDLFLSQ</sequence>